<name>A0ABS2ETN5_9BACE</name>
<dbReference type="Gene3D" id="3.40.140.10">
    <property type="entry name" value="Cytidine Deaminase, domain 2"/>
    <property type="match status" value="1"/>
</dbReference>
<keyword evidence="4" id="KW-1185">Reference proteome</keyword>
<dbReference type="InterPro" id="IPR016193">
    <property type="entry name" value="Cytidine_deaminase-like"/>
</dbReference>
<evidence type="ECO:0000256" key="1">
    <source>
        <dbReference type="SAM" id="MobiDB-lite"/>
    </source>
</evidence>
<dbReference type="Proteomes" id="UP000703295">
    <property type="component" value="Unassembled WGS sequence"/>
</dbReference>
<feature type="domain" description="CMP/dCMP-type deaminase" evidence="2">
    <location>
        <begin position="9"/>
        <end position="63"/>
    </location>
</feature>
<feature type="region of interest" description="Disordered" evidence="1">
    <location>
        <begin position="129"/>
        <end position="153"/>
    </location>
</feature>
<evidence type="ECO:0000313" key="3">
    <source>
        <dbReference type="EMBL" id="MBM6758032.1"/>
    </source>
</evidence>
<organism evidence="3 4">
    <name type="scientific">Bacteroides mediterraneensis</name>
    <dbReference type="NCBI Taxonomy" id="1841856"/>
    <lineage>
        <taxon>Bacteria</taxon>
        <taxon>Pseudomonadati</taxon>
        <taxon>Bacteroidota</taxon>
        <taxon>Bacteroidia</taxon>
        <taxon>Bacteroidales</taxon>
        <taxon>Bacteroidaceae</taxon>
        <taxon>Bacteroides</taxon>
    </lineage>
</organism>
<feature type="compositionally biased region" description="Low complexity" evidence="1">
    <location>
        <begin position="135"/>
        <end position="153"/>
    </location>
</feature>
<sequence length="153" mass="16859">MNADKQKGNQVHTRSLHAEENAFLQLAKYGTQGIKGGKLFTTASCCELCAKKAYQLGIREIYYIDSYPGISKSHILECGDLQPKMILFTGAIGRAYINLYNPFLPLKDEIEALTGVNVKKIGDKSDITEIKQKSNTDNSNGNNNKNSETSGTH</sequence>
<dbReference type="InterPro" id="IPR002125">
    <property type="entry name" value="CMP_dCMP_dom"/>
</dbReference>
<dbReference type="Pfam" id="PF00383">
    <property type="entry name" value="dCMP_cyt_deam_1"/>
    <property type="match status" value="1"/>
</dbReference>
<accession>A0ABS2ETN5</accession>
<comment type="caution">
    <text evidence="3">The sequence shown here is derived from an EMBL/GenBank/DDBJ whole genome shotgun (WGS) entry which is preliminary data.</text>
</comment>
<proteinExistence type="predicted"/>
<evidence type="ECO:0000259" key="2">
    <source>
        <dbReference type="Pfam" id="PF00383"/>
    </source>
</evidence>
<evidence type="ECO:0000313" key="4">
    <source>
        <dbReference type="Proteomes" id="UP000703295"/>
    </source>
</evidence>
<reference evidence="3 4" key="1">
    <citation type="journal article" date="2021" name="Sci. Rep.">
        <title>The distribution of antibiotic resistance genes in chicken gut microbiota commensals.</title>
        <authorList>
            <person name="Juricova H."/>
            <person name="Matiasovicova J."/>
            <person name="Kubasova T."/>
            <person name="Cejkova D."/>
            <person name="Rychlik I."/>
        </authorList>
    </citation>
    <scope>NUCLEOTIDE SEQUENCE [LARGE SCALE GENOMIC DNA]</scope>
    <source>
        <strain evidence="3 4">An801</strain>
    </source>
</reference>
<dbReference type="SUPFAM" id="SSF53927">
    <property type="entry name" value="Cytidine deaminase-like"/>
    <property type="match status" value="1"/>
</dbReference>
<dbReference type="RefSeq" id="WP_204475337.1">
    <property type="nucleotide sequence ID" value="NZ_JACJJW010000009.1"/>
</dbReference>
<protein>
    <recommendedName>
        <fullName evidence="2">CMP/dCMP-type deaminase domain-containing protein</fullName>
    </recommendedName>
</protein>
<gene>
    <name evidence="3" type="ORF">H6A31_04900</name>
</gene>
<dbReference type="EMBL" id="JACJJW010000009">
    <property type="protein sequence ID" value="MBM6758032.1"/>
    <property type="molecule type" value="Genomic_DNA"/>
</dbReference>